<organism evidence="2 3">
    <name type="scientific">Musa balbisiana</name>
    <name type="common">Banana</name>
    <dbReference type="NCBI Taxonomy" id="52838"/>
    <lineage>
        <taxon>Eukaryota</taxon>
        <taxon>Viridiplantae</taxon>
        <taxon>Streptophyta</taxon>
        <taxon>Embryophyta</taxon>
        <taxon>Tracheophyta</taxon>
        <taxon>Spermatophyta</taxon>
        <taxon>Magnoliopsida</taxon>
        <taxon>Liliopsida</taxon>
        <taxon>Zingiberales</taxon>
        <taxon>Musaceae</taxon>
        <taxon>Musa</taxon>
    </lineage>
</organism>
<feature type="compositionally biased region" description="Basic and acidic residues" evidence="1">
    <location>
        <begin position="116"/>
        <end position="125"/>
    </location>
</feature>
<feature type="region of interest" description="Disordered" evidence="1">
    <location>
        <begin position="95"/>
        <end position="136"/>
    </location>
</feature>
<dbReference type="Proteomes" id="UP000317650">
    <property type="component" value="Chromosome 9"/>
</dbReference>
<keyword evidence="3" id="KW-1185">Reference proteome</keyword>
<dbReference type="EMBL" id="PYDT01000010">
    <property type="protein sequence ID" value="THU46617.1"/>
    <property type="molecule type" value="Genomic_DNA"/>
</dbReference>
<comment type="caution">
    <text evidence="2">The sequence shown here is derived from an EMBL/GenBank/DDBJ whole genome shotgun (WGS) entry which is preliminary data.</text>
</comment>
<dbReference type="AlphaFoldDB" id="A0A4S8IEJ2"/>
<dbReference type="STRING" id="52838.A0A4S8IEJ2"/>
<feature type="compositionally biased region" description="Acidic residues" evidence="1">
    <location>
        <begin position="126"/>
        <end position="136"/>
    </location>
</feature>
<protein>
    <submittedName>
        <fullName evidence="2">Uncharacterized protein</fullName>
    </submittedName>
</protein>
<reference evidence="2 3" key="1">
    <citation type="journal article" date="2019" name="Nat. Plants">
        <title>Genome sequencing of Musa balbisiana reveals subgenome evolution and function divergence in polyploid bananas.</title>
        <authorList>
            <person name="Yao X."/>
        </authorList>
    </citation>
    <scope>NUCLEOTIDE SEQUENCE [LARGE SCALE GENOMIC DNA]</scope>
    <source>
        <strain evidence="3">cv. DH-PKW</strain>
        <tissue evidence="2">Leaves</tissue>
    </source>
</reference>
<evidence type="ECO:0000313" key="2">
    <source>
        <dbReference type="EMBL" id="THU46617.1"/>
    </source>
</evidence>
<evidence type="ECO:0000256" key="1">
    <source>
        <dbReference type="SAM" id="MobiDB-lite"/>
    </source>
</evidence>
<proteinExistence type="predicted"/>
<accession>A0A4S8IEJ2</accession>
<sequence>MALHCSHLASHRKCASLPPVGLGPRKALAAPRIAASGVPLLPDCRGALARSFSLSPEVGPPSCSSSAATSGVVMPVMKAGKYGAFGSVTLEKSKLDLSQKTTRPSPETAVGGGDGDIGKKNFHGGDDDDFFDDFDEKDDGDEGIGQFCPNGALLGYQCKANNF</sequence>
<name>A0A4S8IEJ2_MUSBA</name>
<evidence type="ECO:0000313" key="3">
    <source>
        <dbReference type="Proteomes" id="UP000317650"/>
    </source>
</evidence>
<gene>
    <name evidence="2" type="ORF">C4D60_Mb09t06810</name>
</gene>